<dbReference type="EMBL" id="MK072085">
    <property type="protein sequence ID" value="AYV78602.1"/>
    <property type="molecule type" value="Genomic_DNA"/>
</dbReference>
<gene>
    <name evidence="1" type="ORF">Edafosvirus20_2</name>
</gene>
<proteinExistence type="predicted"/>
<accession>A0A3G4ZUL5</accession>
<evidence type="ECO:0000313" key="1">
    <source>
        <dbReference type="EMBL" id="AYV78602.1"/>
    </source>
</evidence>
<reference evidence="1" key="1">
    <citation type="submission" date="2018-10" db="EMBL/GenBank/DDBJ databases">
        <title>Hidden diversity of soil giant viruses.</title>
        <authorList>
            <person name="Schulz F."/>
            <person name="Alteio L."/>
            <person name="Goudeau D."/>
            <person name="Ryan E.M."/>
            <person name="Malmstrom R.R."/>
            <person name="Blanchard J."/>
            <person name="Woyke T."/>
        </authorList>
    </citation>
    <scope>NUCLEOTIDE SEQUENCE</scope>
    <source>
        <strain evidence="1">EDV1</strain>
    </source>
</reference>
<name>A0A3G4ZUL5_9VIRU</name>
<sequence length="421" mass="49258">MSEPFDKKFIVEILSAIEQENIRKINKLILDEDAIDMFIEYVMESNISLIDIILKSSEEVIICILSKIFAVGDNYGYLDDDSNYLSIIVHKIIHLNEDNANKIELLILCIKAYNKKYRTAYGSEELIMVLVIRYADDKLIRDLFTKKHGCSRIYNTKPIVKLKALNLRNDLGTFLNMSALTTIFFEEKLTLIENILGTFILEWDQKDFKIIEFIVNIFGVENINKILFPLLKYEISKYDIVTAIIPDCYPYNKYMMYKHPYGISIDFKTQYSYNINRINKILICINSNSHYDALQYCINVKNPMNKKCNLFLVDAIKNEAHMAIKFIMMIMQQLNIDIDDTTKNYVVNISKLKISVVEHSLETCYFKRCFYDGLDKHQIEYLKTQQKKQFIKLISLMNHIIAEKGVINIISKYIGIDKNLT</sequence>
<organism evidence="1">
    <name type="scientific">Edafosvirus sp</name>
    <dbReference type="NCBI Taxonomy" id="2487765"/>
    <lineage>
        <taxon>Viruses</taxon>
        <taxon>Varidnaviria</taxon>
        <taxon>Bamfordvirae</taxon>
        <taxon>Nucleocytoviricota</taxon>
        <taxon>Megaviricetes</taxon>
        <taxon>Imitervirales</taxon>
        <taxon>Mimiviridae</taxon>
        <taxon>Klosneuvirinae</taxon>
    </lineage>
</organism>
<protein>
    <submittedName>
        <fullName evidence="1">Uncharacterized protein</fullName>
    </submittedName>
</protein>